<protein>
    <submittedName>
        <fullName evidence="6">Uncharacterized protein</fullName>
    </submittedName>
</protein>
<feature type="repeat" description="ANK" evidence="4">
    <location>
        <begin position="247"/>
        <end position="280"/>
    </location>
</feature>
<evidence type="ECO:0000256" key="1">
    <source>
        <dbReference type="ARBA" id="ARBA00022737"/>
    </source>
</evidence>
<name>A0A9Q1DTT0_CONCO</name>
<organism evidence="6 7">
    <name type="scientific">Conger conger</name>
    <name type="common">Conger eel</name>
    <name type="synonym">Muraena conger</name>
    <dbReference type="NCBI Taxonomy" id="82655"/>
    <lineage>
        <taxon>Eukaryota</taxon>
        <taxon>Metazoa</taxon>
        <taxon>Chordata</taxon>
        <taxon>Craniata</taxon>
        <taxon>Vertebrata</taxon>
        <taxon>Euteleostomi</taxon>
        <taxon>Actinopterygii</taxon>
        <taxon>Neopterygii</taxon>
        <taxon>Teleostei</taxon>
        <taxon>Anguilliformes</taxon>
        <taxon>Congridae</taxon>
        <taxon>Conger</taxon>
    </lineage>
</organism>
<dbReference type="PANTHER" id="PTHR14491:SF8">
    <property type="entry name" value="ANKYRIN REPEAT DOMAIN-CONTAINING PROTEIN SOWAHD"/>
    <property type="match status" value="1"/>
</dbReference>
<evidence type="ECO:0000256" key="5">
    <source>
        <dbReference type="SAM" id="MobiDB-lite"/>
    </source>
</evidence>
<evidence type="ECO:0000256" key="2">
    <source>
        <dbReference type="ARBA" id="ARBA00023043"/>
    </source>
</evidence>
<dbReference type="SUPFAM" id="SSF48403">
    <property type="entry name" value="Ankyrin repeat"/>
    <property type="match status" value="1"/>
</dbReference>
<dbReference type="AlphaFoldDB" id="A0A9Q1DTT0"/>
<dbReference type="Proteomes" id="UP001152803">
    <property type="component" value="Unassembled WGS sequence"/>
</dbReference>
<gene>
    <name evidence="6" type="ORF">COCON_G00041990</name>
</gene>
<reference evidence="6" key="1">
    <citation type="journal article" date="2023" name="Science">
        <title>Genome structures resolve the early diversification of teleost fishes.</title>
        <authorList>
            <person name="Parey E."/>
            <person name="Louis A."/>
            <person name="Montfort J."/>
            <person name="Bouchez O."/>
            <person name="Roques C."/>
            <person name="Iampietro C."/>
            <person name="Lluch J."/>
            <person name="Castinel A."/>
            <person name="Donnadieu C."/>
            <person name="Desvignes T."/>
            <person name="Floi Bucao C."/>
            <person name="Jouanno E."/>
            <person name="Wen M."/>
            <person name="Mejri S."/>
            <person name="Dirks R."/>
            <person name="Jansen H."/>
            <person name="Henkel C."/>
            <person name="Chen W.J."/>
            <person name="Zahm M."/>
            <person name="Cabau C."/>
            <person name="Klopp C."/>
            <person name="Thompson A.W."/>
            <person name="Robinson-Rechavi M."/>
            <person name="Braasch I."/>
            <person name="Lecointre G."/>
            <person name="Bobe J."/>
            <person name="Postlethwait J.H."/>
            <person name="Berthelot C."/>
            <person name="Roest Crollius H."/>
            <person name="Guiguen Y."/>
        </authorList>
    </citation>
    <scope>NUCLEOTIDE SEQUENCE</scope>
    <source>
        <strain evidence="6">Concon-B</strain>
    </source>
</reference>
<feature type="compositionally biased region" description="Basic and acidic residues" evidence="5">
    <location>
        <begin position="329"/>
        <end position="340"/>
    </location>
</feature>
<evidence type="ECO:0000256" key="4">
    <source>
        <dbReference type="PROSITE-ProRule" id="PRU00023"/>
    </source>
</evidence>
<feature type="region of interest" description="Disordered" evidence="5">
    <location>
        <begin position="66"/>
        <end position="96"/>
    </location>
</feature>
<comment type="caution">
    <text evidence="6">The sequence shown here is derived from an EMBL/GenBank/DDBJ whole genome shotgun (WGS) entry which is preliminary data.</text>
</comment>
<dbReference type="PROSITE" id="PS50297">
    <property type="entry name" value="ANK_REP_REGION"/>
    <property type="match status" value="1"/>
</dbReference>
<dbReference type="InterPro" id="IPR002110">
    <property type="entry name" value="Ankyrin_rpt"/>
</dbReference>
<comment type="similarity">
    <text evidence="3">Belongs to the SOWAH family.</text>
</comment>
<evidence type="ECO:0000256" key="3">
    <source>
        <dbReference type="ARBA" id="ARBA00038122"/>
    </source>
</evidence>
<dbReference type="SMART" id="SM00248">
    <property type="entry name" value="ANK"/>
    <property type="match status" value="2"/>
</dbReference>
<sequence>MYDSSSIPELSDRISSTANFSSHLGGAVSPRVEEEESGCDTANASGKGSHVLDIFRAAGEYASVAARGSRAGTHQASTRRSRLQRQQEVGDPGSIGTYGASLKLSGEVSEKGSLTPAMRKKYLKDLFVNNGLHSGLGSILVSSSSSTSSKDGDNEAAYSTEESNNNAFWVLDPMEHAWMLSVVDGNFDTIVDYLSEDFSLLTKKDFVSGFTVVHWLAKNGRDETLVKLLKYAEKEGSPVNVNLKASGGLTPLHLAAMHGQYMVVKILVGAFGADLEAMDYSGKRAWQYLKTNAPAEMRELLGGTDYEYGAFGCHNANNNSGTAAQNSKSDAKGEKEEVDSFERRNNRSVFGSLRKFLSPVLNFVNSSMGADS</sequence>
<dbReference type="PROSITE" id="PS50088">
    <property type="entry name" value="ANK_REPEAT"/>
    <property type="match status" value="1"/>
</dbReference>
<dbReference type="EMBL" id="JAFJMO010000003">
    <property type="protein sequence ID" value="KAJ8281680.1"/>
    <property type="molecule type" value="Genomic_DNA"/>
</dbReference>
<accession>A0A9Q1DTT0</accession>
<dbReference type="PANTHER" id="PTHR14491">
    <property type="entry name" value="SOSONDOWAH, ISOFORM G"/>
    <property type="match status" value="1"/>
</dbReference>
<dbReference type="OrthoDB" id="60433at2759"/>
<evidence type="ECO:0000313" key="6">
    <source>
        <dbReference type="EMBL" id="KAJ8281680.1"/>
    </source>
</evidence>
<keyword evidence="2 4" id="KW-0040">ANK repeat</keyword>
<evidence type="ECO:0000313" key="7">
    <source>
        <dbReference type="Proteomes" id="UP001152803"/>
    </source>
</evidence>
<dbReference type="InterPro" id="IPR036770">
    <property type="entry name" value="Ankyrin_rpt-contain_sf"/>
</dbReference>
<dbReference type="Pfam" id="PF12796">
    <property type="entry name" value="Ank_2"/>
    <property type="match status" value="1"/>
</dbReference>
<keyword evidence="7" id="KW-1185">Reference proteome</keyword>
<keyword evidence="1" id="KW-0677">Repeat</keyword>
<dbReference type="Gene3D" id="1.25.40.20">
    <property type="entry name" value="Ankyrin repeat-containing domain"/>
    <property type="match status" value="1"/>
</dbReference>
<feature type="region of interest" description="Disordered" evidence="5">
    <location>
        <begin position="321"/>
        <end position="340"/>
    </location>
</feature>
<proteinExistence type="inferred from homology"/>